<comment type="caution">
    <text evidence="1">The sequence shown here is derived from an EMBL/GenBank/DDBJ whole genome shotgun (WGS) entry which is preliminary data.</text>
</comment>
<dbReference type="AlphaFoldDB" id="A0A0M2H7Y6"/>
<dbReference type="PATRIC" id="fig|92835.4.peg.1700"/>
<evidence type="ECO:0000313" key="1">
    <source>
        <dbReference type="EMBL" id="KJL40091.1"/>
    </source>
</evidence>
<dbReference type="STRING" id="92835.RS81_01680"/>
<evidence type="ECO:0000313" key="2">
    <source>
        <dbReference type="Proteomes" id="UP000033956"/>
    </source>
</evidence>
<accession>A0A0M2H7Y6</accession>
<reference evidence="1 2" key="1">
    <citation type="submission" date="2015-02" db="EMBL/GenBank/DDBJ databases">
        <title>Draft genome sequences of ten Microbacterium spp. with emphasis on heavy metal contaminated environments.</title>
        <authorList>
            <person name="Corretto E."/>
        </authorList>
    </citation>
    <scope>NUCLEOTIDE SEQUENCE [LARGE SCALE GENOMIC DNA]</scope>
    <source>
        <strain evidence="1 2">DSM 12510</strain>
    </source>
</reference>
<organism evidence="1 2">
    <name type="scientific">Microbacterium terrae</name>
    <dbReference type="NCBI Taxonomy" id="69369"/>
    <lineage>
        <taxon>Bacteria</taxon>
        <taxon>Bacillati</taxon>
        <taxon>Actinomycetota</taxon>
        <taxon>Actinomycetes</taxon>
        <taxon>Micrococcales</taxon>
        <taxon>Microbacteriaceae</taxon>
        <taxon>Microbacterium</taxon>
    </lineage>
</organism>
<sequence length="365" mass="39508">MTADAARLLSGPRGRRLCMSVAAELDDGLHALIHPLAFAHEPADAAVTRIVFTGWGGDAEHAPEPPPPTVDGLVARLRMLGSADLAPERLAAAIPVGLLAAVDSARYWQAPDGEDHLAALPAVAAALGGVAEQIMASTVASTWDAPRVAEQWAVDWRDAGDPAPLLAGRPGELLAEWGVHARADEARAARERPRDVTALYGGEWWSFPSGMLQTTGILPSREPAGLTLVEDGFGWTDGVAIPVRGAGRTFEIRGPEDWVELCRRHPLDLTAARRHEWYRVTGRDGGWVIPDWERVAQEWDAVHLTALGYLTAATRELAVSEGYATVLGGWSPDVTVWLTDVAREWDAPRVAWHRERDGDEWMPVG</sequence>
<dbReference type="EMBL" id="JYIZ01000047">
    <property type="protein sequence ID" value="KJL40091.1"/>
    <property type="molecule type" value="Genomic_DNA"/>
</dbReference>
<dbReference type="RefSeq" id="WP_045275625.1">
    <property type="nucleotide sequence ID" value="NZ_BAAAUP010000003.1"/>
</dbReference>
<dbReference type="OrthoDB" id="4700192at2"/>
<proteinExistence type="predicted"/>
<gene>
    <name evidence="1" type="ORF">RS81_01680</name>
</gene>
<keyword evidence="2" id="KW-1185">Reference proteome</keyword>
<protein>
    <submittedName>
        <fullName evidence="1">Uncharacterized protein</fullName>
    </submittedName>
</protein>
<name>A0A0M2H7Y6_9MICO</name>
<dbReference type="Proteomes" id="UP000033956">
    <property type="component" value="Unassembled WGS sequence"/>
</dbReference>